<evidence type="ECO:0000256" key="4">
    <source>
        <dbReference type="ARBA" id="ARBA00022989"/>
    </source>
</evidence>
<evidence type="ECO:0000256" key="1">
    <source>
        <dbReference type="ARBA" id="ARBA00004141"/>
    </source>
</evidence>
<keyword evidence="3 6" id="KW-0812">Transmembrane</keyword>
<feature type="domain" description="Bicarbonate transporter-like transmembrane" evidence="7">
    <location>
        <begin position="22"/>
        <end position="190"/>
    </location>
</feature>
<dbReference type="GO" id="GO:0050801">
    <property type="term" value="P:monoatomic ion homeostasis"/>
    <property type="evidence" value="ECO:0007669"/>
    <property type="project" value="TreeGrafter"/>
</dbReference>
<sequence length="225" mass="25323">MKGVNSHDFIYRGQTTKNMKSPFRGIINDFKGKKVCYKQDWHDAFCSGTRILAPTTYIFFTSALPVIVFGEQLNRETDTLASTDVCGIIHSMFGGQPLLILGVAEPTVIMYTYLYNFTKEKAGSWTRVVLVLGGMFHFLDTTFRVCVWTAILLLLPAAFSTIISRFTRIAGKRFGTLIAVLFMQEAIKWLYINGLLAIIFSFGLLFTALKSKGARTWRCGTLPQK</sequence>
<feature type="transmembrane region" description="Helical" evidence="6">
    <location>
        <begin position="146"/>
        <end position="166"/>
    </location>
</feature>
<evidence type="ECO:0000313" key="9">
    <source>
        <dbReference type="Proteomes" id="UP000593564"/>
    </source>
</evidence>
<dbReference type="Pfam" id="PF00955">
    <property type="entry name" value="HCO3_cotransp"/>
    <property type="match status" value="1"/>
</dbReference>
<keyword evidence="5 6" id="KW-0472">Membrane</keyword>
<organism evidence="8 9">
    <name type="scientific">Camellia sinensis</name>
    <name type="common">Tea plant</name>
    <name type="synonym">Thea sinensis</name>
    <dbReference type="NCBI Taxonomy" id="4442"/>
    <lineage>
        <taxon>Eukaryota</taxon>
        <taxon>Viridiplantae</taxon>
        <taxon>Streptophyta</taxon>
        <taxon>Embryophyta</taxon>
        <taxon>Tracheophyta</taxon>
        <taxon>Spermatophyta</taxon>
        <taxon>Magnoliopsida</taxon>
        <taxon>eudicotyledons</taxon>
        <taxon>Gunneridae</taxon>
        <taxon>Pentapetalae</taxon>
        <taxon>asterids</taxon>
        <taxon>Ericales</taxon>
        <taxon>Theaceae</taxon>
        <taxon>Camellia</taxon>
    </lineage>
</organism>
<proteinExistence type="inferred from homology"/>
<protein>
    <recommendedName>
        <fullName evidence="7">Bicarbonate transporter-like transmembrane domain-containing protein</fullName>
    </recommendedName>
</protein>
<evidence type="ECO:0000256" key="5">
    <source>
        <dbReference type="ARBA" id="ARBA00023136"/>
    </source>
</evidence>
<dbReference type="GO" id="GO:0006820">
    <property type="term" value="P:monoatomic anion transport"/>
    <property type="evidence" value="ECO:0007669"/>
    <property type="project" value="InterPro"/>
</dbReference>
<comment type="caution">
    <text evidence="8">The sequence shown here is derived from an EMBL/GenBank/DDBJ whole genome shotgun (WGS) entry which is preliminary data.</text>
</comment>
<dbReference type="PANTHER" id="PTHR11453:SF125">
    <property type="entry name" value="TRANSPORTER, PUTATIVE-RELATED"/>
    <property type="match status" value="1"/>
</dbReference>
<evidence type="ECO:0000256" key="3">
    <source>
        <dbReference type="ARBA" id="ARBA00022692"/>
    </source>
</evidence>
<name>A0A7J7G421_CAMSI</name>
<reference evidence="8 9" key="2">
    <citation type="submission" date="2020-07" db="EMBL/GenBank/DDBJ databases">
        <title>Genome assembly of wild tea tree DASZ reveals pedigree and selection history of tea varieties.</title>
        <authorList>
            <person name="Zhang W."/>
        </authorList>
    </citation>
    <scope>NUCLEOTIDE SEQUENCE [LARGE SCALE GENOMIC DNA]</scope>
    <source>
        <strain evidence="9">cv. G240</strain>
        <tissue evidence="8">Leaf</tissue>
    </source>
</reference>
<keyword evidence="4 6" id="KW-1133">Transmembrane helix</keyword>
<evidence type="ECO:0000259" key="7">
    <source>
        <dbReference type="Pfam" id="PF00955"/>
    </source>
</evidence>
<dbReference type="InterPro" id="IPR003020">
    <property type="entry name" value="HCO3_transpt_euk"/>
</dbReference>
<evidence type="ECO:0000256" key="2">
    <source>
        <dbReference type="ARBA" id="ARBA00006262"/>
    </source>
</evidence>
<dbReference type="PANTHER" id="PTHR11453">
    <property type="entry name" value="ANION EXCHANGE PROTEIN"/>
    <property type="match status" value="1"/>
</dbReference>
<comment type="subcellular location">
    <subcellularLocation>
        <location evidence="1">Membrane</location>
        <topology evidence="1">Multi-pass membrane protein</topology>
    </subcellularLocation>
</comment>
<dbReference type="Gene3D" id="1.10.287.570">
    <property type="entry name" value="Helical hairpin bin"/>
    <property type="match status" value="1"/>
</dbReference>
<evidence type="ECO:0000256" key="6">
    <source>
        <dbReference type="SAM" id="Phobius"/>
    </source>
</evidence>
<dbReference type="GO" id="GO:0005452">
    <property type="term" value="F:solute:inorganic anion antiporter activity"/>
    <property type="evidence" value="ECO:0007669"/>
    <property type="project" value="InterPro"/>
</dbReference>
<keyword evidence="9" id="KW-1185">Reference proteome</keyword>
<evidence type="ECO:0000313" key="8">
    <source>
        <dbReference type="EMBL" id="KAF5935045.1"/>
    </source>
</evidence>
<dbReference type="GO" id="GO:0005886">
    <property type="term" value="C:plasma membrane"/>
    <property type="evidence" value="ECO:0007669"/>
    <property type="project" value="TreeGrafter"/>
</dbReference>
<comment type="similarity">
    <text evidence="2">Belongs to the anion exchanger (TC 2.A.31.3) family.</text>
</comment>
<reference evidence="9" key="1">
    <citation type="journal article" date="2020" name="Nat. Commun.">
        <title>Genome assembly of wild tea tree DASZ reveals pedigree and selection history of tea varieties.</title>
        <authorList>
            <person name="Zhang W."/>
            <person name="Zhang Y."/>
            <person name="Qiu H."/>
            <person name="Guo Y."/>
            <person name="Wan H."/>
            <person name="Zhang X."/>
            <person name="Scossa F."/>
            <person name="Alseekh S."/>
            <person name="Zhang Q."/>
            <person name="Wang P."/>
            <person name="Xu L."/>
            <person name="Schmidt M.H."/>
            <person name="Jia X."/>
            <person name="Li D."/>
            <person name="Zhu A."/>
            <person name="Guo F."/>
            <person name="Chen W."/>
            <person name="Ni D."/>
            <person name="Usadel B."/>
            <person name="Fernie A.R."/>
            <person name="Wen W."/>
        </authorList>
    </citation>
    <scope>NUCLEOTIDE SEQUENCE [LARGE SCALE GENOMIC DNA]</scope>
    <source>
        <strain evidence="9">cv. G240</strain>
    </source>
</reference>
<dbReference type="AlphaFoldDB" id="A0A7J7G421"/>
<feature type="transmembrane region" description="Helical" evidence="6">
    <location>
        <begin position="98"/>
        <end position="116"/>
    </location>
</feature>
<dbReference type="EMBL" id="JACBKZ010000013">
    <property type="protein sequence ID" value="KAF5935045.1"/>
    <property type="molecule type" value="Genomic_DNA"/>
</dbReference>
<feature type="transmembrane region" description="Helical" evidence="6">
    <location>
        <begin position="186"/>
        <end position="209"/>
    </location>
</feature>
<gene>
    <name evidence="8" type="ORF">HYC85_026174</name>
</gene>
<accession>A0A7J7G421</accession>
<dbReference type="InterPro" id="IPR011531">
    <property type="entry name" value="HCO3_transpt-like_TM_dom"/>
</dbReference>
<dbReference type="Proteomes" id="UP000593564">
    <property type="component" value="Unassembled WGS sequence"/>
</dbReference>